<feature type="transmembrane region" description="Helical" evidence="4">
    <location>
        <begin position="867"/>
        <end position="889"/>
    </location>
</feature>
<feature type="transmembrane region" description="Helical" evidence="4">
    <location>
        <begin position="531"/>
        <end position="554"/>
    </location>
</feature>
<feature type="transmembrane region" description="Helical" evidence="4">
    <location>
        <begin position="607"/>
        <end position="626"/>
    </location>
</feature>
<dbReference type="Gene3D" id="1.20.1250.20">
    <property type="entry name" value="MFS general substrate transporter like domains"/>
    <property type="match status" value="2"/>
</dbReference>
<feature type="transmembrane region" description="Helical" evidence="4">
    <location>
        <begin position="721"/>
        <end position="742"/>
    </location>
</feature>
<feature type="transmembrane region" description="Helical" evidence="4">
    <location>
        <begin position="20"/>
        <end position="42"/>
    </location>
</feature>
<dbReference type="PANTHER" id="PTHR43702">
    <property type="entry name" value="L-FUCOSE-PROTON SYMPORTER"/>
    <property type="match status" value="1"/>
</dbReference>
<accession>A0AAN7UL11</accession>
<feature type="transmembrane region" description="Helical" evidence="4">
    <location>
        <begin position="54"/>
        <end position="71"/>
    </location>
</feature>
<dbReference type="PANTHER" id="PTHR43702:SF13">
    <property type="entry name" value="MONOSACCHARIDE TRANSPORTER, PUTATIVE (AFU_ORTHOLOGUE AFUA_4G06630)-RELATED"/>
    <property type="match status" value="1"/>
</dbReference>
<keyword evidence="4" id="KW-0812">Transmembrane</keyword>
<dbReference type="Pfam" id="PF20684">
    <property type="entry name" value="Fung_rhodopsin"/>
    <property type="match status" value="1"/>
</dbReference>
<name>A0AAN7UL11_9PEZI</name>
<feature type="transmembrane region" description="Helical" evidence="4">
    <location>
        <begin position="453"/>
        <end position="476"/>
    </location>
</feature>
<dbReference type="InterPro" id="IPR036259">
    <property type="entry name" value="MFS_trans_sf"/>
</dbReference>
<feature type="domain" description="Rhodopsin" evidence="5">
    <location>
        <begin position="38"/>
        <end position="295"/>
    </location>
</feature>
<dbReference type="AlphaFoldDB" id="A0AAN7UL11"/>
<feature type="transmembrane region" description="Helical" evidence="4">
    <location>
        <begin position="213"/>
        <end position="235"/>
    </location>
</feature>
<gene>
    <name evidence="6" type="ORF">RRF57_010313</name>
</gene>
<comment type="subcellular location">
    <subcellularLocation>
        <location evidence="1">Cell inner membrane</location>
        <topology evidence="1">Multi-pass membrane protein</topology>
    </subcellularLocation>
</comment>
<keyword evidence="4" id="KW-1133">Transmembrane helix</keyword>
<keyword evidence="7" id="KW-1185">Reference proteome</keyword>
<dbReference type="GO" id="GO:0005886">
    <property type="term" value="C:plasma membrane"/>
    <property type="evidence" value="ECO:0007669"/>
    <property type="project" value="UniProtKB-SubCell"/>
</dbReference>
<feature type="transmembrane region" description="Helical" evidence="4">
    <location>
        <begin position="814"/>
        <end position="831"/>
    </location>
</feature>
<dbReference type="InterPro" id="IPR050375">
    <property type="entry name" value="MFS_TsgA-like"/>
</dbReference>
<evidence type="ECO:0000256" key="4">
    <source>
        <dbReference type="SAM" id="Phobius"/>
    </source>
</evidence>
<feature type="transmembrane region" description="Helical" evidence="4">
    <location>
        <begin position="754"/>
        <end position="774"/>
    </location>
</feature>
<evidence type="ECO:0000256" key="2">
    <source>
        <dbReference type="ARBA" id="ARBA00022475"/>
    </source>
</evidence>
<comment type="caution">
    <text evidence="6">The sequence shown here is derived from an EMBL/GenBank/DDBJ whole genome shotgun (WGS) entry which is preliminary data.</text>
</comment>
<organism evidence="6 7">
    <name type="scientific">Xylaria bambusicola</name>
    <dbReference type="NCBI Taxonomy" id="326684"/>
    <lineage>
        <taxon>Eukaryota</taxon>
        <taxon>Fungi</taxon>
        <taxon>Dikarya</taxon>
        <taxon>Ascomycota</taxon>
        <taxon>Pezizomycotina</taxon>
        <taxon>Sordariomycetes</taxon>
        <taxon>Xylariomycetidae</taxon>
        <taxon>Xylariales</taxon>
        <taxon>Xylariaceae</taxon>
        <taxon>Xylaria</taxon>
    </lineage>
</organism>
<protein>
    <recommendedName>
        <fullName evidence="5">Rhodopsin domain-containing protein</fullName>
    </recommendedName>
</protein>
<feature type="region of interest" description="Disordered" evidence="3">
    <location>
        <begin position="308"/>
        <end position="353"/>
    </location>
</feature>
<dbReference type="EMBL" id="JAWHQM010000043">
    <property type="protein sequence ID" value="KAK5634600.1"/>
    <property type="molecule type" value="Genomic_DNA"/>
</dbReference>
<reference evidence="6 7" key="1">
    <citation type="submission" date="2023-10" db="EMBL/GenBank/DDBJ databases">
        <title>Draft genome sequence of Xylaria bambusicola isolate GMP-LS, the root and basal stem rot pathogen of sugarcane in Indonesia.</title>
        <authorList>
            <person name="Selvaraj P."/>
            <person name="Muralishankar V."/>
            <person name="Muruganantham S."/>
            <person name="Sp S."/>
            <person name="Haryani S."/>
            <person name="Lau K.J.X."/>
            <person name="Naqvi N.I."/>
        </authorList>
    </citation>
    <scope>NUCLEOTIDE SEQUENCE [LARGE SCALE GENOMIC DNA]</scope>
    <source>
        <strain evidence="6">GMP-LS</strain>
    </source>
</reference>
<keyword evidence="2" id="KW-1003">Cell membrane</keyword>
<feature type="transmembrane region" description="Helical" evidence="4">
    <location>
        <begin position="133"/>
        <end position="156"/>
    </location>
</feature>
<proteinExistence type="predicted"/>
<feature type="transmembrane region" description="Helical" evidence="4">
    <location>
        <begin position="780"/>
        <end position="802"/>
    </location>
</feature>
<feature type="transmembrane region" description="Helical" evidence="4">
    <location>
        <begin position="497"/>
        <end position="519"/>
    </location>
</feature>
<feature type="transmembrane region" description="Helical" evidence="4">
    <location>
        <begin position="413"/>
        <end position="433"/>
    </location>
</feature>
<evidence type="ECO:0000313" key="7">
    <source>
        <dbReference type="Proteomes" id="UP001305414"/>
    </source>
</evidence>
<dbReference type="InterPro" id="IPR049326">
    <property type="entry name" value="Rhodopsin_dom_fungi"/>
</dbReference>
<evidence type="ECO:0000256" key="3">
    <source>
        <dbReference type="SAM" id="MobiDB-lite"/>
    </source>
</evidence>
<evidence type="ECO:0000256" key="1">
    <source>
        <dbReference type="ARBA" id="ARBA00004429"/>
    </source>
</evidence>
<dbReference type="Proteomes" id="UP001305414">
    <property type="component" value="Unassembled WGS sequence"/>
</dbReference>
<dbReference type="SUPFAM" id="SSF103473">
    <property type="entry name" value="MFS general substrate transporter"/>
    <property type="match status" value="1"/>
</dbReference>
<sequence length="959" mass="105548">MNSLLLDGGSAHDFPDRGPIVFAVTTGTLVLASVFVGARLACRKFIVRQVSWDDYFIVIAWFLAFGLSFAIDYGATNGLGRHDVDIPANSRGPLLRSEYAFTVLYNPALMAFKTSVLIFYLRLSKNTQKVLRLASWAVLVIVNLAGTVLTLLNIFQCNPVEAAFDTDSTPGQCIPLLTEFICSAPINIVTDLAILVLPLPVLTGMRLPPRQKIILIMTFALGIFITIVDVVRIYYLQKAISDASSISSGRQDPTATFGVSPEFAWNASLALLWSAVEVNVGITCACIPTLKPLIIRILPAMLIDPDGSTRRASDTADATPTVQSYRHESMAAAPSVNQDGSSTSNRTQEPENDVDAQISAMEFLTTPDMVLDRNHPPITNTTTATSLEVSGVYFGFVNMRKPKSMIRTSVRDSFKYCTIVTILFLLWGFSYGLLNTLSLVVAQISNMTPPETIGLTSIYFGGGYSLGPLLVGEWILRHDEHRRREKIRRNSTFDDTAGGFKATFMLGLCIYGVGTIIFWPSAVLTSFPGYLISNFVVGFGLAVLETAANPFIALCGPMDYAEMRLCLAQGVQGVTTVLSQLLAQKVFFVQLSVTESIGASTLIDVQWTFLAITLLCVGLALFFYYMPLPEVTDAEMENSTRYLPIDPKKRSFFDYQLRTWTLVLAVMAQWTYVGGQETMSLFLHDILQPSATSTTASGLTTIAKAVTSGNTVRLSISINDFALIARTAFALSRFFVAYLAYLSPTHPSVPQPRTILNICTGLSIITSIVVSAIRPTNQNLLSIPIILFYFFEGPIWPLIYTLGLRGQGSRTKRAAAFLTMGASGPAFWPFVGKPASFKFFYSFYKHFVNFQRFMKALRPPPPPGRRFVSNSFVLVPALLVITGIFSLFLNIKRDARALVDARVGPEQQQRIQDRANHEMDLDAIIAARRRASVNGLGNSALDYEKASVNQETGSRFKRR</sequence>
<feature type="compositionally biased region" description="Polar residues" evidence="3">
    <location>
        <begin position="335"/>
        <end position="347"/>
    </location>
</feature>
<keyword evidence="4" id="KW-0472">Membrane</keyword>
<evidence type="ECO:0000313" key="6">
    <source>
        <dbReference type="EMBL" id="KAK5634600.1"/>
    </source>
</evidence>
<evidence type="ECO:0000259" key="5">
    <source>
        <dbReference type="Pfam" id="PF20684"/>
    </source>
</evidence>
<feature type="transmembrane region" description="Helical" evidence="4">
    <location>
        <begin position="99"/>
        <end position="121"/>
    </location>
</feature>